<reference evidence="2 3" key="1">
    <citation type="journal article" date="2017" name="Mol. Ecol.">
        <title>Comparative and population genomic landscape of Phellinus noxius: A hypervariable fungus causing root rot in trees.</title>
        <authorList>
            <person name="Chung C.L."/>
            <person name="Lee T.J."/>
            <person name="Akiba M."/>
            <person name="Lee H.H."/>
            <person name="Kuo T.H."/>
            <person name="Liu D."/>
            <person name="Ke H.M."/>
            <person name="Yokoi T."/>
            <person name="Roa M.B."/>
            <person name="Lu M.J."/>
            <person name="Chang Y.Y."/>
            <person name="Ann P.J."/>
            <person name="Tsai J.N."/>
            <person name="Chen C.Y."/>
            <person name="Tzean S.S."/>
            <person name="Ota Y."/>
            <person name="Hattori T."/>
            <person name="Sahashi N."/>
            <person name="Liou R.F."/>
            <person name="Kikuchi T."/>
            <person name="Tsai I.J."/>
        </authorList>
    </citation>
    <scope>NUCLEOTIDE SEQUENCE [LARGE SCALE GENOMIC DNA]</scope>
    <source>
        <strain evidence="2 3">FFPRI411160</strain>
    </source>
</reference>
<accession>A0A286UM66</accession>
<evidence type="ECO:0000256" key="1">
    <source>
        <dbReference type="SAM" id="MobiDB-lite"/>
    </source>
</evidence>
<dbReference type="Proteomes" id="UP000217199">
    <property type="component" value="Unassembled WGS sequence"/>
</dbReference>
<dbReference type="EMBL" id="NBII01000003">
    <property type="protein sequence ID" value="PAV20678.1"/>
    <property type="molecule type" value="Genomic_DNA"/>
</dbReference>
<sequence>MNHVDECQIDMNEQLGAVLQRPLLDGSRENEKNRGLPRAFGGLVDMERSAERHSRAPALHKVTYALPSAPYPSHPAMSFPVDEKNGGKHDDLSSARSFEVNDDTDKASDGTTKLNRQLKNRHIAMISIGGMLILIKIDNDVKLTTQ</sequence>
<dbReference type="InParanoid" id="A0A286UM66"/>
<name>A0A286UM66_9AGAM</name>
<keyword evidence="3" id="KW-1185">Reference proteome</keyword>
<dbReference type="AlphaFoldDB" id="A0A286UM66"/>
<organism evidence="2 3">
    <name type="scientific">Pyrrhoderma noxium</name>
    <dbReference type="NCBI Taxonomy" id="2282107"/>
    <lineage>
        <taxon>Eukaryota</taxon>
        <taxon>Fungi</taxon>
        <taxon>Dikarya</taxon>
        <taxon>Basidiomycota</taxon>
        <taxon>Agaricomycotina</taxon>
        <taxon>Agaricomycetes</taxon>
        <taxon>Hymenochaetales</taxon>
        <taxon>Hymenochaetaceae</taxon>
        <taxon>Pyrrhoderma</taxon>
    </lineage>
</organism>
<gene>
    <name evidence="2" type="ORF">PNOK_0330500</name>
</gene>
<evidence type="ECO:0000313" key="3">
    <source>
        <dbReference type="Proteomes" id="UP000217199"/>
    </source>
</evidence>
<evidence type="ECO:0000313" key="2">
    <source>
        <dbReference type="EMBL" id="PAV20678.1"/>
    </source>
</evidence>
<feature type="region of interest" description="Disordered" evidence="1">
    <location>
        <begin position="75"/>
        <end position="111"/>
    </location>
</feature>
<feature type="compositionally biased region" description="Basic and acidic residues" evidence="1">
    <location>
        <begin position="81"/>
        <end position="93"/>
    </location>
</feature>
<proteinExistence type="predicted"/>
<comment type="caution">
    <text evidence="2">The sequence shown here is derived from an EMBL/GenBank/DDBJ whole genome shotgun (WGS) entry which is preliminary data.</text>
</comment>
<protein>
    <submittedName>
        <fullName evidence="2">Uncharacterized protein</fullName>
    </submittedName>
</protein>
<dbReference type="OrthoDB" id="2268893at2759"/>